<organism evidence="3 4">
    <name type="scientific">Planotetraspora mira</name>
    <dbReference type="NCBI Taxonomy" id="58121"/>
    <lineage>
        <taxon>Bacteria</taxon>
        <taxon>Bacillati</taxon>
        <taxon>Actinomycetota</taxon>
        <taxon>Actinomycetes</taxon>
        <taxon>Streptosporangiales</taxon>
        <taxon>Streptosporangiaceae</taxon>
        <taxon>Planotetraspora</taxon>
    </lineage>
</organism>
<dbReference type="SUPFAM" id="SSF48317">
    <property type="entry name" value="Acid phosphatase/Vanadium-dependent haloperoxidase"/>
    <property type="match status" value="1"/>
</dbReference>
<reference evidence="3 4" key="1">
    <citation type="submission" date="2021-01" db="EMBL/GenBank/DDBJ databases">
        <title>Whole genome shotgun sequence of Planotetraspora mira NBRC 15435.</title>
        <authorList>
            <person name="Komaki H."/>
            <person name="Tamura T."/>
        </authorList>
    </citation>
    <scope>NUCLEOTIDE SEQUENCE [LARGE SCALE GENOMIC DNA]</scope>
    <source>
        <strain evidence="3 4">NBRC 15435</strain>
    </source>
</reference>
<proteinExistence type="predicted"/>
<name>A0A8J3TQR4_9ACTN</name>
<feature type="transmembrane region" description="Helical" evidence="1">
    <location>
        <begin position="170"/>
        <end position="189"/>
    </location>
</feature>
<feature type="domain" description="Phosphatidic acid phosphatase type 2/haloperoxidase" evidence="2">
    <location>
        <begin position="115"/>
        <end position="187"/>
    </location>
</feature>
<dbReference type="Gene3D" id="1.20.144.10">
    <property type="entry name" value="Phosphatidic acid phosphatase type 2/haloperoxidase"/>
    <property type="match status" value="1"/>
</dbReference>
<protein>
    <recommendedName>
        <fullName evidence="2">Phosphatidic acid phosphatase type 2/haloperoxidase domain-containing protein</fullName>
    </recommendedName>
</protein>
<evidence type="ECO:0000256" key="1">
    <source>
        <dbReference type="SAM" id="Phobius"/>
    </source>
</evidence>
<feature type="transmembrane region" description="Helical" evidence="1">
    <location>
        <begin position="142"/>
        <end position="164"/>
    </location>
</feature>
<dbReference type="InterPro" id="IPR036938">
    <property type="entry name" value="PAP2/HPO_sf"/>
</dbReference>
<dbReference type="AlphaFoldDB" id="A0A8J3TQR4"/>
<keyword evidence="4" id="KW-1185">Reference proteome</keyword>
<keyword evidence="1" id="KW-0812">Transmembrane</keyword>
<sequence length="195" mass="20106">MSGKAKGAGAAVTAAITLGLGSWVAGDRQPNALDGGLQRWIDGVFAHEGALLRLFVLPTEPYILLTLIALMTLVCAAQRRWEGVILCLAGTALPVALNTWVLKPLFDRPLKDYLAYPSGHTVSLVATLTVLVVLARPGAARAVAAAVAVVVTVMAGIGLVGSGFHYPVDVIGGACFAIAAVLTASIVLGRRRGGR</sequence>
<dbReference type="Pfam" id="PF01569">
    <property type="entry name" value="PAP2"/>
    <property type="match status" value="1"/>
</dbReference>
<evidence type="ECO:0000259" key="2">
    <source>
        <dbReference type="Pfam" id="PF01569"/>
    </source>
</evidence>
<feature type="transmembrane region" description="Helical" evidence="1">
    <location>
        <begin position="114"/>
        <end position="135"/>
    </location>
</feature>
<dbReference type="InterPro" id="IPR000326">
    <property type="entry name" value="PAP2/HPO"/>
</dbReference>
<feature type="transmembrane region" description="Helical" evidence="1">
    <location>
        <begin position="83"/>
        <end position="102"/>
    </location>
</feature>
<keyword evidence="1" id="KW-1133">Transmembrane helix</keyword>
<keyword evidence="1" id="KW-0472">Membrane</keyword>
<feature type="transmembrane region" description="Helical" evidence="1">
    <location>
        <begin position="50"/>
        <end position="76"/>
    </location>
</feature>
<accession>A0A8J3TQR4</accession>
<dbReference type="RefSeq" id="WP_203954313.1">
    <property type="nucleotide sequence ID" value="NZ_BOOO01000019.1"/>
</dbReference>
<evidence type="ECO:0000313" key="4">
    <source>
        <dbReference type="Proteomes" id="UP000650628"/>
    </source>
</evidence>
<comment type="caution">
    <text evidence="3">The sequence shown here is derived from an EMBL/GenBank/DDBJ whole genome shotgun (WGS) entry which is preliminary data.</text>
</comment>
<gene>
    <name evidence="3" type="ORF">Pmi06nite_37890</name>
</gene>
<evidence type="ECO:0000313" key="3">
    <source>
        <dbReference type="EMBL" id="GII30347.1"/>
    </source>
</evidence>
<dbReference type="Proteomes" id="UP000650628">
    <property type="component" value="Unassembled WGS sequence"/>
</dbReference>
<dbReference type="EMBL" id="BOOO01000019">
    <property type="protein sequence ID" value="GII30347.1"/>
    <property type="molecule type" value="Genomic_DNA"/>
</dbReference>